<keyword evidence="1" id="KW-0812">Transmembrane</keyword>
<dbReference type="Proteomes" id="UP000031565">
    <property type="component" value="Unassembled WGS sequence"/>
</dbReference>
<organism evidence="2 3">
    <name type="scientific">Spiroplasma poulsonii</name>
    <dbReference type="NCBI Taxonomy" id="2138"/>
    <lineage>
        <taxon>Bacteria</taxon>
        <taxon>Bacillati</taxon>
        <taxon>Mycoplasmatota</taxon>
        <taxon>Mollicutes</taxon>
        <taxon>Entomoplasmatales</taxon>
        <taxon>Spiroplasmataceae</taxon>
        <taxon>Spiroplasma</taxon>
    </lineage>
</organism>
<keyword evidence="1" id="KW-0472">Membrane</keyword>
<dbReference type="AlphaFoldDB" id="A0A2P6FD85"/>
<protein>
    <submittedName>
        <fullName evidence="2">Uncharacterized protein</fullName>
    </submittedName>
</protein>
<keyword evidence="1" id="KW-1133">Transmembrane helix</keyword>
<keyword evidence="3" id="KW-1185">Reference proteome</keyword>
<gene>
    <name evidence="2" type="ORF">SMSRO_SF012500</name>
</gene>
<dbReference type="EMBL" id="JTLV02000001">
    <property type="protein sequence ID" value="PQM31417.1"/>
    <property type="molecule type" value="Genomic_DNA"/>
</dbReference>
<evidence type="ECO:0000313" key="3">
    <source>
        <dbReference type="Proteomes" id="UP000031565"/>
    </source>
</evidence>
<feature type="transmembrane region" description="Helical" evidence="1">
    <location>
        <begin position="6"/>
        <end position="24"/>
    </location>
</feature>
<evidence type="ECO:0000256" key="1">
    <source>
        <dbReference type="SAM" id="Phobius"/>
    </source>
</evidence>
<sequence>MNDFTYYLKWFAVGVMYYAAFMLFKKYLALRKENVNVSKAQTENYYQKYKEQFNEMLLEKMVSISWMHTDDILKEQSKMKICNVKSLILT</sequence>
<proteinExistence type="predicted"/>
<name>A0A2P6FD85_9MOLU</name>
<reference evidence="2 3" key="1">
    <citation type="journal article" date="2015" name="MBio">
        <title>Genome sequence of the Drosophila melanogaster male-killing Spiroplasma strain MSRO endosymbiont.</title>
        <authorList>
            <person name="Paredes J.C."/>
            <person name="Herren J.K."/>
            <person name="Schupfer F."/>
            <person name="Marin R."/>
            <person name="Claverol S."/>
            <person name="Kuo C.H."/>
            <person name="Lemaitre B."/>
            <person name="Beven L."/>
        </authorList>
    </citation>
    <scope>NUCLEOTIDE SEQUENCE [LARGE SCALE GENOMIC DNA]</scope>
    <source>
        <strain evidence="2 3">MSRO</strain>
    </source>
</reference>
<dbReference type="RefSeq" id="WP_040093562.1">
    <property type="nucleotide sequence ID" value="NZ_PETG01000001.1"/>
</dbReference>
<accession>A0A2P6FD85</accession>
<comment type="caution">
    <text evidence="2">The sequence shown here is derived from an EMBL/GenBank/DDBJ whole genome shotgun (WGS) entry which is preliminary data.</text>
</comment>
<evidence type="ECO:0000313" key="2">
    <source>
        <dbReference type="EMBL" id="PQM31417.1"/>
    </source>
</evidence>